<evidence type="ECO:0000256" key="6">
    <source>
        <dbReference type="ARBA" id="ARBA00022679"/>
    </source>
</evidence>
<organism evidence="22 23">
    <name type="scientific">Aspergillus tanneri</name>
    <dbReference type="NCBI Taxonomy" id="1220188"/>
    <lineage>
        <taxon>Eukaryota</taxon>
        <taxon>Fungi</taxon>
        <taxon>Dikarya</taxon>
        <taxon>Ascomycota</taxon>
        <taxon>Pezizomycotina</taxon>
        <taxon>Eurotiomycetes</taxon>
        <taxon>Eurotiomycetidae</taxon>
        <taxon>Eurotiales</taxon>
        <taxon>Aspergillaceae</taxon>
        <taxon>Aspergillus</taxon>
        <taxon>Aspergillus subgen. Circumdati</taxon>
    </lineage>
</organism>
<evidence type="ECO:0000256" key="16">
    <source>
        <dbReference type="ARBA" id="ARBA00023134"/>
    </source>
</evidence>
<dbReference type="PROSITE" id="PS51423">
    <property type="entry name" value="MIRO"/>
    <property type="match status" value="2"/>
</dbReference>
<dbReference type="PRINTS" id="PR00449">
    <property type="entry name" value="RASTRNSFRMNG"/>
</dbReference>
<evidence type="ECO:0000256" key="14">
    <source>
        <dbReference type="ARBA" id="ARBA00022989"/>
    </source>
</evidence>
<evidence type="ECO:0000256" key="2">
    <source>
        <dbReference type="ARBA" id="ARBA00004200"/>
    </source>
</evidence>
<comment type="similarity">
    <text evidence="3">Belongs to the mitochondrial Rho GTPase family.</text>
</comment>
<dbReference type="EMBL" id="QUQM01000005">
    <property type="protein sequence ID" value="KAA8643786.1"/>
    <property type="molecule type" value="Genomic_DNA"/>
</dbReference>
<comment type="function">
    <text evidence="1">Mitochondrial GTPase involved in mitochondrial trafficking. Probably involved in control of anterograde transport of mitochondria and their subcellular distribution.</text>
</comment>
<keyword evidence="13" id="KW-0106">Calcium</keyword>
<keyword evidence="15" id="KW-0496">Mitochondrion</keyword>
<dbReference type="InterPro" id="IPR011992">
    <property type="entry name" value="EF-hand-dom_pair"/>
</dbReference>
<dbReference type="AlphaFoldDB" id="A0A5M9MDG9"/>
<evidence type="ECO:0000256" key="10">
    <source>
        <dbReference type="ARBA" id="ARBA00022741"/>
    </source>
</evidence>
<feature type="transmembrane region" description="Helical" evidence="19">
    <location>
        <begin position="937"/>
        <end position="958"/>
    </location>
</feature>
<name>A0A5M9MDG9_9EURO</name>
<dbReference type="SMART" id="SM00173">
    <property type="entry name" value="RAS"/>
    <property type="match status" value="1"/>
</dbReference>
<comment type="subcellular location">
    <subcellularLocation>
        <location evidence="2">Mitochondrion outer membrane</location>
        <topology evidence="2">Single-pass type IV membrane protein</topology>
    </subcellularLocation>
</comment>
<dbReference type="VEuPathDB" id="FungiDB:EYZ11_007857"/>
<dbReference type="PANTHER" id="PTHR32385:SF23">
    <property type="entry name" value="NUCLEOTIDE-DIPHOSPHO-SUGAR TRANSFERASE"/>
    <property type="match status" value="1"/>
</dbReference>
<dbReference type="GO" id="GO:0005509">
    <property type="term" value="F:calcium ion binding"/>
    <property type="evidence" value="ECO:0007669"/>
    <property type="project" value="InterPro"/>
</dbReference>
<keyword evidence="9" id="KW-0677">Repeat</keyword>
<keyword evidence="8" id="KW-0479">Metal-binding</keyword>
<dbReference type="PROSITE" id="PS51419">
    <property type="entry name" value="RAB"/>
    <property type="match status" value="1"/>
</dbReference>
<feature type="domain" description="Miro" evidence="21">
    <location>
        <begin position="334"/>
        <end position="503"/>
    </location>
</feature>
<evidence type="ECO:0000313" key="22">
    <source>
        <dbReference type="EMBL" id="KAA8643786.1"/>
    </source>
</evidence>
<keyword evidence="17 19" id="KW-0472">Membrane</keyword>
<dbReference type="InterPro" id="IPR013566">
    <property type="entry name" value="EF_hand_assoc_1"/>
</dbReference>
<dbReference type="SUPFAM" id="SSF52540">
    <property type="entry name" value="P-loop containing nucleoside triphosphate hydrolases"/>
    <property type="match status" value="2"/>
</dbReference>
<dbReference type="Gene3D" id="3.90.550.20">
    <property type="match status" value="1"/>
</dbReference>
<dbReference type="InterPro" id="IPR013567">
    <property type="entry name" value="EF_hand_assoc_2"/>
</dbReference>
<dbReference type="GO" id="GO:0051999">
    <property type="term" value="P:mannosyl-inositol phosphorylceramide biosynthetic process"/>
    <property type="evidence" value="ECO:0007669"/>
    <property type="project" value="TreeGrafter"/>
</dbReference>
<dbReference type="Pfam" id="PF00071">
    <property type="entry name" value="Ras"/>
    <property type="match status" value="2"/>
</dbReference>
<evidence type="ECO:0000259" key="20">
    <source>
        <dbReference type="PROSITE" id="PS50222"/>
    </source>
</evidence>
<accession>A0A5M9MDG9</accession>
<dbReference type="Pfam" id="PF04488">
    <property type="entry name" value="Gly_transf_sug"/>
    <property type="match status" value="1"/>
</dbReference>
<dbReference type="SUPFAM" id="SSF53448">
    <property type="entry name" value="Nucleotide-diphospho-sugar transferases"/>
    <property type="match status" value="1"/>
</dbReference>
<sequence length="967" mass="107720">MTAGSLPSSWLGMLASRRRCFYFLAVCIVVALFYEFHSIFIPSISQVHPTDTPLLASSLSARTLLSRPTSNDLTTLPKIIHQTWFPVGSNMSERAQTWVKTMRAQNPDWEYVLWDDETNRMLVEQHFPWFLETYLKLPQEILRADVARNFYMYLFGGMYADVDTEALRPVAPLFAAHDISLASHQSSLSSPQLVPQAQRAFLGRMGHNYDLTSNAAVPNGWMASPPGHPFWLLPVLHVLERAGGGGDGSVEDLTGPGALGRMIKKYFEDSQHGSVRREYCAGVQQIQPSWMLFCNTDIKDSLILLPEKQIYPFSWVDDDVKACLAAFANPEFDPEVLRICVCGDEGTGKSSLITSLVKGVFVTNKIQPILPQITIPPTIGTPENVTTTTVVDTSALPQERSNLAREIRKANVILLVYSDHYSYERVALFWLPHFRSLGVNVPVVLCANKSDLAAGHSEAQVIEEEMLPVMSEFKEIDSCIRTSAREHRNVNEAFFLCQKAVTHPIAPLFDSKESSLKPAAISALQRIFYLSDKDRDGFLSDKEIGDFQMRCFEKPLSEEDLVHIKETIQKTHPNSVTPSGIDCRGFLHLNKMYAEKGRHETVWIILRAFQYTDNLSLQESFLHPRFEVPPYASAELSPEGYRFFVNLFLLSDKDNDGGLNDAELSSLFAPTPGLPASWVDGSFPSSTVRNEAGHVTLQGWLAQWSMTTFTSPKTTLEYLAYLGFESSDRGNPSTTAALKVTRPRKRRRRPGRVGRNVVLGHILGASGSGKSALLDAFLSRGFSPTYRPTIQPRTAVNTVELPGGKQCYLILDELGELEPAILENQSKLLDQCDVIVYTYDSSDPDSFAYIPALRSKYPHLEELPSVFIALKADLDRTTQRAEYQPHEYTAMLKMTGPPLHVSATWSSIQEVFVHIAEAAMEPSSAFPRSEEDVEGKWMAWGIALGAVVCAGAAAVMIWRRVSGSGGE</sequence>
<keyword evidence="14 19" id="KW-1133">Transmembrane helix</keyword>
<reference evidence="22 23" key="1">
    <citation type="submission" date="2019-08" db="EMBL/GenBank/DDBJ databases">
        <title>The genome sequence of a newly discovered highly antifungal drug resistant Aspergillus species, Aspergillus tanneri NIH 1004.</title>
        <authorList>
            <person name="Mounaud S."/>
            <person name="Singh I."/>
            <person name="Joardar V."/>
            <person name="Pakala S."/>
            <person name="Pakala S."/>
            <person name="Venepally P."/>
            <person name="Chung J.K."/>
            <person name="Losada L."/>
            <person name="Nierman W.C."/>
        </authorList>
    </citation>
    <scope>NUCLEOTIDE SEQUENCE [LARGE SCALE GENOMIC DNA]</scope>
    <source>
        <strain evidence="22 23">NIH1004</strain>
    </source>
</reference>
<dbReference type="FunFam" id="3.40.50.300:FF:000572">
    <property type="entry name" value="Mitochondrial Rho GTPase"/>
    <property type="match status" value="1"/>
</dbReference>
<dbReference type="PANTHER" id="PTHR32385">
    <property type="entry name" value="MANNOSYL PHOSPHORYLINOSITOL CERAMIDE SYNTHASE"/>
    <property type="match status" value="1"/>
</dbReference>
<evidence type="ECO:0000256" key="4">
    <source>
        <dbReference type="ARBA" id="ARBA00009003"/>
    </source>
</evidence>
<dbReference type="GO" id="GO:0000030">
    <property type="term" value="F:mannosyltransferase activity"/>
    <property type="evidence" value="ECO:0007669"/>
    <property type="project" value="TreeGrafter"/>
</dbReference>
<evidence type="ECO:0000256" key="19">
    <source>
        <dbReference type="SAM" id="Phobius"/>
    </source>
</evidence>
<dbReference type="SMART" id="SM00175">
    <property type="entry name" value="RAB"/>
    <property type="match status" value="1"/>
</dbReference>
<dbReference type="InterPro" id="IPR007577">
    <property type="entry name" value="GlycoTrfase_DXD_sugar-bd_CS"/>
</dbReference>
<protein>
    <recommendedName>
        <fullName evidence="5">Mitochondrial Rho GTPase 1</fullName>
    </recommendedName>
    <alternativeName>
        <fullName evidence="18">GTPase EF-hand protein of mitochondria 1</fullName>
    </alternativeName>
</protein>
<keyword evidence="16" id="KW-0342">GTP-binding</keyword>
<evidence type="ECO:0000256" key="5">
    <source>
        <dbReference type="ARBA" id="ARBA00019119"/>
    </source>
</evidence>
<dbReference type="Pfam" id="PF08355">
    <property type="entry name" value="EF_assoc_1"/>
    <property type="match status" value="1"/>
</dbReference>
<gene>
    <name evidence="22" type="primary">GEM1</name>
    <name evidence="22" type="ORF">ATNIH1004_010560</name>
</gene>
<dbReference type="FunFam" id="1.10.238.10:FF:000127">
    <property type="entry name" value="Mitochondrial Rho GTPase"/>
    <property type="match status" value="1"/>
</dbReference>
<dbReference type="Pfam" id="PF08356">
    <property type="entry name" value="EF_assoc_2"/>
    <property type="match status" value="1"/>
</dbReference>
<dbReference type="InterPro" id="IPR027417">
    <property type="entry name" value="P-loop_NTPase"/>
</dbReference>
<evidence type="ECO:0000256" key="11">
    <source>
        <dbReference type="ARBA" id="ARBA00022787"/>
    </source>
</evidence>
<dbReference type="FunFam" id="1.10.238.10:FF:000185">
    <property type="entry name" value="Mitochondrial Rho GTPase"/>
    <property type="match status" value="1"/>
</dbReference>
<evidence type="ECO:0000256" key="7">
    <source>
        <dbReference type="ARBA" id="ARBA00022692"/>
    </source>
</evidence>
<dbReference type="CDD" id="cd01892">
    <property type="entry name" value="Miro2"/>
    <property type="match status" value="1"/>
</dbReference>
<keyword evidence="6" id="KW-0808">Transferase</keyword>
<dbReference type="VEuPathDB" id="FungiDB:EYZ11_007858"/>
<feature type="domain" description="Miro" evidence="21">
    <location>
        <begin position="755"/>
        <end position="921"/>
    </location>
</feature>
<keyword evidence="10" id="KW-0547">Nucleotide-binding</keyword>
<dbReference type="SUPFAM" id="SSF47473">
    <property type="entry name" value="EF-hand"/>
    <property type="match status" value="1"/>
</dbReference>
<dbReference type="GeneID" id="54333261"/>
<dbReference type="InterPro" id="IPR029044">
    <property type="entry name" value="Nucleotide-diphossugar_trans"/>
</dbReference>
<dbReference type="GO" id="GO:0003924">
    <property type="term" value="F:GTPase activity"/>
    <property type="evidence" value="ECO:0007669"/>
    <property type="project" value="InterPro"/>
</dbReference>
<dbReference type="InterPro" id="IPR001806">
    <property type="entry name" value="Small_GTPase"/>
</dbReference>
<comment type="similarity">
    <text evidence="4">Belongs to the glycosyltransferase 32 family.</text>
</comment>
<dbReference type="RefSeq" id="XP_033423147.1">
    <property type="nucleotide sequence ID" value="XM_033575129.1"/>
</dbReference>
<evidence type="ECO:0000256" key="12">
    <source>
        <dbReference type="ARBA" id="ARBA00022801"/>
    </source>
</evidence>
<dbReference type="Proteomes" id="UP000324241">
    <property type="component" value="Unassembled WGS sequence"/>
</dbReference>
<feature type="transmembrane region" description="Helical" evidence="19">
    <location>
        <begin position="21"/>
        <end position="40"/>
    </location>
</feature>
<evidence type="ECO:0000256" key="18">
    <source>
        <dbReference type="ARBA" id="ARBA00032646"/>
    </source>
</evidence>
<keyword evidence="12" id="KW-0378">Hydrolase</keyword>
<dbReference type="Gene3D" id="3.40.50.300">
    <property type="entry name" value="P-loop containing nucleotide triphosphate hydrolases"/>
    <property type="match status" value="2"/>
</dbReference>
<dbReference type="GO" id="GO:0005525">
    <property type="term" value="F:GTP binding"/>
    <property type="evidence" value="ECO:0007669"/>
    <property type="project" value="UniProtKB-KW"/>
</dbReference>
<evidence type="ECO:0000256" key="3">
    <source>
        <dbReference type="ARBA" id="ARBA00007981"/>
    </source>
</evidence>
<feature type="domain" description="EF-hand" evidence="20">
    <location>
        <begin position="519"/>
        <end position="554"/>
    </location>
</feature>
<evidence type="ECO:0000313" key="23">
    <source>
        <dbReference type="Proteomes" id="UP000324241"/>
    </source>
</evidence>
<dbReference type="PROSITE" id="PS00018">
    <property type="entry name" value="EF_HAND_1"/>
    <property type="match status" value="1"/>
</dbReference>
<dbReference type="Gene3D" id="1.10.238.10">
    <property type="entry name" value="EF-hand"/>
    <property type="match status" value="2"/>
</dbReference>
<dbReference type="InterPro" id="IPR020860">
    <property type="entry name" value="MIRO_dom"/>
</dbReference>
<comment type="caution">
    <text evidence="22">The sequence shown here is derived from an EMBL/GenBank/DDBJ whole genome shotgun (WGS) entry which is preliminary data.</text>
</comment>
<dbReference type="InterPro" id="IPR002048">
    <property type="entry name" value="EF_hand_dom"/>
</dbReference>
<evidence type="ECO:0000256" key="17">
    <source>
        <dbReference type="ARBA" id="ARBA00023136"/>
    </source>
</evidence>
<evidence type="ECO:0000256" key="13">
    <source>
        <dbReference type="ARBA" id="ARBA00022837"/>
    </source>
</evidence>
<evidence type="ECO:0000256" key="15">
    <source>
        <dbReference type="ARBA" id="ARBA00023128"/>
    </source>
</evidence>
<dbReference type="InterPro" id="IPR018247">
    <property type="entry name" value="EF_Hand_1_Ca_BS"/>
</dbReference>
<dbReference type="FunFam" id="3.40.50.300:FF:000878">
    <property type="entry name" value="Mitochondrial Rho GTPase"/>
    <property type="match status" value="1"/>
</dbReference>
<evidence type="ECO:0000256" key="9">
    <source>
        <dbReference type="ARBA" id="ARBA00022737"/>
    </source>
</evidence>
<dbReference type="PROSITE" id="PS50222">
    <property type="entry name" value="EF_HAND_2"/>
    <property type="match status" value="1"/>
</dbReference>
<evidence type="ECO:0000256" key="8">
    <source>
        <dbReference type="ARBA" id="ARBA00022723"/>
    </source>
</evidence>
<dbReference type="SMART" id="SM00174">
    <property type="entry name" value="RHO"/>
    <property type="match status" value="1"/>
</dbReference>
<proteinExistence type="inferred from homology"/>
<keyword evidence="7 19" id="KW-0812">Transmembrane</keyword>
<dbReference type="OrthoDB" id="10020961at2759"/>
<evidence type="ECO:0000259" key="21">
    <source>
        <dbReference type="PROSITE" id="PS51423"/>
    </source>
</evidence>
<dbReference type="InterPro" id="IPR051706">
    <property type="entry name" value="Glycosyltransferase_domain"/>
</dbReference>
<keyword evidence="11" id="KW-1000">Mitochondrion outer membrane</keyword>
<evidence type="ECO:0000256" key="1">
    <source>
        <dbReference type="ARBA" id="ARBA00003481"/>
    </source>
</evidence>
<dbReference type="GO" id="GO:0005741">
    <property type="term" value="C:mitochondrial outer membrane"/>
    <property type="evidence" value="ECO:0007669"/>
    <property type="project" value="UniProtKB-SubCell"/>
</dbReference>